<dbReference type="SUPFAM" id="SSF57016">
    <property type="entry name" value="Plant lectins/antimicrobial peptides"/>
    <property type="match status" value="6"/>
</dbReference>
<evidence type="ECO:0000256" key="2">
    <source>
        <dbReference type="ARBA" id="ARBA00022669"/>
    </source>
</evidence>
<dbReference type="SMART" id="SM00270">
    <property type="entry name" value="ChtBD1"/>
    <property type="match status" value="6"/>
</dbReference>
<dbReference type="Proteomes" id="UP000070054">
    <property type="component" value="Unassembled WGS sequence"/>
</dbReference>
<name>A0A135UJP8_9PEZI</name>
<dbReference type="GO" id="GO:0016787">
    <property type="term" value="F:hydrolase activity"/>
    <property type="evidence" value="ECO:0007669"/>
    <property type="project" value="UniProtKB-KW"/>
</dbReference>
<feature type="chain" id="PRO_5007805024" description="Chitin-binding type-1 domain-containing protein" evidence="9">
    <location>
        <begin position="17"/>
        <end position="562"/>
    </location>
</feature>
<evidence type="ECO:0000256" key="4">
    <source>
        <dbReference type="ARBA" id="ARBA00022729"/>
    </source>
</evidence>
<keyword evidence="8" id="KW-1015">Disulfide bond</keyword>
<proteinExistence type="predicted"/>
<feature type="domain" description="Chitin-binding type-1" evidence="10">
    <location>
        <begin position="99"/>
        <end position="145"/>
    </location>
</feature>
<evidence type="ECO:0000256" key="6">
    <source>
        <dbReference type="ARBA" id="ARBA00023277"/>
    </source>
</evidence>
<evidence type="ECO:0000256" key="8">
    <source>
        <dbReference type="PROSITE-ProRule" id="PRU00261"/>
    </source>
</evidence>
<feature type="disulfide bond" evidence="8">
    <location>
        <begin position="329"/>
        <end position="343"/>
    </location>
</feature>
<keyword evidence="4 9" id="KW-0732">Signal</keyword>
<evidence type="ECO:0000256" key="3">
    <source>
        <dbReference type="ARBA" id="ARBA00022723"/>
    </source>
</evidence>
<evidence type="ECO:0000256" key="5">
    <source>
        <dbReference type="ARBA" id="ARBA00022801"/>
    </source>
</evidence>
<feature type="domain" description="Chitin-binding type-1" evidence="10">
    <location>
        <begin position="311"/>
        <end position="356"/>
    </location>
</feature>
<dbReference type="GO" id="GO:0046872">
    <property type="term" value="F:metal ion binding"/>
    <property type="evidence" value="ECO:0007669"/>
    <property type="project" value="UniProtKB-KW"/>
</dbReference>
<feature type="disulfide bond" evidence="8">
    <location>
        <begin position="170"/>
        <end position="184"/>
    </location>
</feature>
<feature type="disulfide bond" evidence="8">
    <location>
        <begin position="276"/>
        <end position="290"/>
    </location>
</feature>
<comment type="caution">
    <text evidence="8">Lacks conserved residue(s) required for the propagation of feature annotation.</text>
</comment>
<sequence>MKAAMFCWLLPAFVTSQSVTATTATLSPWQTGEVTPDGTCGGATGFVCSPVWGACCSKDGKCGRSAAFCGDGCQPAAGNCNAPAPAPAPPPGPGSISPDGSCGGANQYNCTTSPFGDCCSSSGYCGTTSGHCGSGCQDLFGICGAPTNISSDGQCDSNGKTCLGSTFGDCCSSGGYCGTSSDHCDAGCNAAFGTCSNAGSGSISTDGTCGKNGKTCQGSKFGDCCSSGGFCGTSKDHCQAGCQSQFGTCGAEDNVSTDGTCGTNGKTCKGSSFGDCCSSTGFCGKSTAHCDAGCNAAFGTCNEAASGISADGQCGKNGKTCKGSAFGDCCSSGGYCGKSSDHCDAGCNASFGTCNTAAGSISTDGTCGKNGKTCKGSTFGDCCSSVRAPQASQPMEIAVRRMARLAKVQPLVTAALLMVTAEKAPTIVVMAASCLTAFALESQVTQFAARKTARHALDLVLETAAQVEAIVEALALTVARGAKKIHRAAASQPTSRLLMALAALAREVSHVLVGLLMVSVVALQGFVERALRIAELAANLALDAAPRRREEFACFAISGIRK</sequence>
<dbReference type="PANTHER" id="PTHR46471:SF2">
    <property type="entry name" value="CHITIN DEACETYLASE-RELATED"/>
    <property type="match status" value="1"/>
</dbReference>
<feature type="domain" description="Chitin-binding type-1" evidence="10">
    <location>
        <begin position="37"/>
        <end position="82"/>
    </location>
</feature>
<evidence type="ECO:0000313" key="12">
    <source>
        <dbReference type="Proteomes" id="UP000070054"/>
    </source>
</evidence>
<feature type="disulfide bond" evidence="8">
    <location>
        <begin position="55"/>
        <end position="69"/>
    </location>
</feature>
<dbReference type="InterPro" id="IPR001002">
    <property type="entry name" value="Chitin-bd_1"/>
</dbReference>
<accession>A0A135UJP8</accession>
<evidence type="ECO:0000259" key="10">
    <source>
        <dbReference type="PROSITE" id="PS50941"/>
    </source>
</evidence>
<feature type="domain" description="Chitin-binding type-1" evidence="10">
    <location>
        <begin position="206"/>
        <end position="251"/>
    </location>
</feature>
<evidence type="ECO:0000256" key="1">
    <source>
        <dbReference type="ARBA" id="ARBA00001941"/>
    </source>
</evidence>
<evidence type="ECO:0000256" key="9">
    <source>
        <dbReference type="SAM" id="SignalP"/>
    </source>
</evidence>
<comment type="cofactor">
    <cofactor evidence="1">
        <name>Co(2+)</name>
        <dbReference type="ChEBI" id="CHEBI:48828"/>
    </cofactor>
</comment>
<dbReference type="CDD" id="cd11618">
    <property type="entry name" value="ChtBD1_1"/>
    <property type="match status" value="4"/>
</dbReference>
<feature type="domain" description="Chitin-binding type-1" evidence="10">
    <location>
        <begin position="258"/>
        <end position="303"/>
    </location>
</feature>
<dbReference type="GO" id="GO:0008061">
    <property type="term" value="F:chitin binding"/>
    <property type="evidence" value="ECO:0007669"/>
    <property type="project" value="UniProtKB-UniRule"/>
</dbReference>
<evidence type="ECO:0000256" key="7">
    <source>
        <dbReference type="ARBA" id="ARBA00023285"/>
    </source>
</evidence>
<organism evidence="11 12">
    <name type="scientific">Colletotrichum nymphaeae SA-01</name>
    <dbReference type="NCBI Taxonomy" id="1460502"/>
    <lineage>
        <taxon>Eukaryota</taxon>
        <taxon>Fungi</taxon>
        <taxon>Dikarya</taxon>
        <taxon>Ascomycota</taxon>
        <taxon>Pezizomycotina</taxon>
        <taxon>Sordariomycetes</taxon>
        <taxon>Hypocreomycetidae</taxon>
        <taxon>Glomerellales</taxon>
        <taxon>Glomerellaceae</taxon>
        <taxon>Colletotrichum</taxon>
        <taxon>Colletotrichum acutatum species complex</taxon>
    </lineage>
</organism>
<feature type="disulfide bond" evidence="8">
    <location>
        <begin position="118"/>
        <end position="132"/>
    </location>
</feature>
<feature type="domain" description="Chitin-binding type-1" evidence="10">
    <location>
        <begin position="152"/>
        <end position="197"/>
    </location>
</feature>
<keyword evidence="12" id="KW-1185">Reference proteome</keyword>
<protein>
    <recommendedName>
        <fullName evidence="10">Chitin-binding type-1 domain-containing protein</fullName>
    </recommendedName>
</protein>
<dbReference type="Gene3D" id="3.30.60.10">
    <property type="entry name" value="Endochitinase-like"/>
    <property type="match status" value="6"/>
</dbReference>
<gene>
    <name evidence="11" type="ORF">CNYM01_00086</name>
</gene>
<reference evidence="11 12" key="1">
    <citation type="submission" date="2014-02" db="EMBL/GenBank/DDBJ databases">
        <title>The genome sequence of Colletotrichum nymphaeae SA-01.</title>
        <authorList>
            <person name="Baroncelli R."/>
            <person name="Thon M.R."/>
        </authorList>
    </citation>
    <scope>NUCLEOTIDE SEQUENCE [LARGE SCALE GENOMIC DNA]</scope>
    <source>
        <strain evidence="11 12">SA-01</strain>
    </source>
</reference>
<dbReference type="EMBL" id="JEMN01000491">
    <property type="protein sequence ID" value="KXH60609.1"/>
    <property type="molecule type" value="Genomic_DNA"/>
</dbReference>
<keyword evidence="7" id="KW-0170">Cobalt</keyword>
<dbReference type="PROSITE" id="PS50941">
    <property type="entry name" value="CHIT_BIND_I_2"/>
    <property type="match status" value="6"/>
</dbReference>
<feature type="signal peptide" evidence="9">
    <location>
        <begin position="1"/>
        <end position="16"/>
    </location>
</feature>
<keyword evidence="5" id="KW-0378">Hydrolase</keyword>
<dbReference type="OrthoDB" id="4850351at2759"/>
<dbReference type="InterPro" id="IPR036861">
    <property type="entry name" value="Endochitinase-like_sf"/>
</dbReference>
<keyword evidence="3" id="KW-0479">Metal-binding</keyword>
<dbReference type="PANTHER" id="PTHR46471">
    <property type="entry name" value="CHITIN DEACETYLASE"/>
    <property type="match status" value="1"/>
</dbReference>
<dbReference type="AlphaFoldDB" id="A0A135UJP8"/>
<evidence type="ECO:0000313" key="11">
    <source>
        <dbReference type="EMBL" id="KXH60609.1"/>
    </source>
</evidence>
<keyword evidence="2 8" id="KW-0147">Chitin-binding</keyword>
<feature type="disulfide bond" evidence="8">
    <location>
        <begin position="224"/>
        <end position="238"/>
    </location>
</feature>
<comment type="caution">
    <text evidence="11">The sequence shown here is derived from an EMBL/GenBank/DDBJ whole genome shotgun (WGS) entry which is preliminary data.</text>
</comment>
<keyword evidence="6" id="KW-0119">Carbohydrate metabolism</keyword>